<evidence type="ECO:0000313" key="5">
    <source>
        <dbReference type="Proteomes" id="UP000288716"/>
    </source>
</evidence>
<organism evidence="4 5">
    <name type="scientific">Leptotrombidium deliense</name>
    <dbReference type="NCBI Taxonomy" id="299467"/>
    <lineage>
        <taxon>Eukaryota</taxon>
        <taxon>Metazoa</taxon>
        <taxon>Ecdysozoa</taxon>
        <taxon>Arthropoda</taxon>
        <taxon>Chelicerata</taxon>
        <taxon>Arachnida</taxon>
        <taxon>Acari</taxon>
        <taxon>Acariformes</taxon>
        <taxon>Trombidiformes</taxon>
        <taxon>Prostigmata</taxon>
        <taxon>Anystina</taxon>
        <taxon>Parasitengona</taxon>
        <taxon>Trombiculoidea</taxon>
        <taxon>Trombiculidae</taxon>
        <taxon>Leptotrombidium</taxon>
    </lineage>
</organism>
<sequence>MAEPIITDRLSQVGISPKVLGVFNKGIIVEFIPNTIATVEELSSLELSKAVLRKLALFNSQKMPISKNPMLLIEKIEEAANMPMKEHILKINFILQNVPLEIAKKYKLRKEAVLKTYGHVIQ</sequence>
<proteinExistence type="inferred from homology"/>
<evidence type="ECO:0000256" key="1">
    <source>
        <dbReference type="ARBA" id="ARBA00023209"/>
    </source>
</evidence>
<dbReference type="PANTHER" id="PTHR22603">
    <property type="entry name" value="CHOLINE/ETHANOALAMINE KINASE"/>
    <property type="match status" value="1"/>
</dbReference>
<dbReference type="SUPFAM" id="SSF56112">
    <property type="entry name" value="Protein kinase-like (PK-like)"/>
    <property type="match status" value="1"/>
</dbReference>
<keyword evidence="5" id="KW-1185">Reference proteome</keyword>
<keyword evidence="1" id="KW-0443">Lipid metabolism</keyword>
<keyword evidence="1" id="KW-0594">Phospholipid biosynthesis</keyword>
<dbReference type="OrthoDB" id="5796092at2759"/>
<evidence type="ECO:0000256" key="3">
    <source>
        <dbReference type="ARBA" id="ARBA00038211"/>
    </source>
</evidence>
<accession>A0A443RZL9</accession>
<dbReference type="Pfam" id="PF01633">
    <property type="entry name" value="Choline_kinase"/>
    <property type="match status" value="1"/>
</dbReference>
<keyword evidence="4" id="KW-0418">Kinase</keyword>
<dbReference type="GO" id="GO:0005737">
    <property type="term" value="C:cytoplasm"/>
    <property type="evidence" value="ECO:0007669"/>
    <property type="project" value="TreeGrafter"/>
</dbReference>
<dbReference type="Gene3D" id="3.90.1200.10">
    <property type="match status" value="1"/>
</dbReference>
<evidence type="ECO:0000313" key="4">
    <source>
        <dbReference type="EMBL" id="RWS20722.1"/>
    </source>
</evidence>
<keyword evidence="4" id="KW-0808">Transferase</keyword>
<comment type="similarity">
    <text evidence="3">Belongs to the choline/ethanolamine kinase family.</text>
</comment>
<dbReference type="GO" id="GO:0006646">
    <property type="term" value="P:phosphatidylethanolamine biosynthetic process"/>
    <property type="evidence" value="ECO:0007669"/>
    <property type="project" value="TreeGrafter"/>
</dbReference>
<dbReference type="Proteomes" id="UP000288716">
    <property type="component" value="Unassembled WGS sequence"/>
</dbReference>
<keyword evidence="2" id="KW-1208">Phospholipid metabolism</keyword>
<dbReference type="GO" id="GO:0004305">
    <property type="term" value="F:ethanolamine kinase activity"/>
    <property type="evidence" value="ECO:0007669"/>
    <property type="project" value="TreeGrafter"/>
</dbReference>
<dbReference type="VEuPathDB" id="VectorBase:LDEU011318"/>
<dbReference type="AlphaFoldDB" id="A0A443RZL9"/>
<dbReference type="PANTHER" id="PTHR22603:SF93">
    <property type="entry name" value="RE24176P"/>
    <property type="match status" value="1"/>
</dbReference>
<dbReference type="Gene3D" id="3.30.200.20">
    <property type="entry name" value="Phosphorylase Kinase, domain 1"/>
    <property type="match status" value="1"/>
</dbReference>
<evidence type="ECO:0000256" key="2">
    <source>
        <dbReference type="ARBA" id="ARBA00023264"/>
    </source>
</evidence>
<gene>
    <name evidence="4" type="ORF">B4U80_14930</name>
</gene>
<name>A0A443RZL9_9ACAR</name>
<comment type="caution">
    <text evidence="4">The sequence shown here is derived from an EMBL/GenBank/DDBJ whole genome shotgun (WGS) entry which is preliminary data.</text>
</comment>
<protein>
    <submittedName>
        <fullName evidence="4">Choline kinase alpha-like isoform X1</fullName>
    </submittedName>
</protein>
<dbReference type="GO" id="GO:0004103">
    <property type="term" value="F:choline kinase activity"/>
    <property type="evidence" value="ECO:0007669"/>
    <property type="project" value="TreeGrafter"/>
</dbReference>
<dbReference type="InterPro" id="IPR011009">
    <property type="entry name" value="Kinase-like_dom_sf"/>
</dbReference>
<keyword evidence="1" id="KW-0444">Lipid biosynthesis</keyword>
<dbReference type="STRING" id="299467.A0A443RZL9"/>
<reference evidence="4 5" key="1">
    <citation type="journal article" date="2018" name="Gigascience">
        <title>Genomes of trombidid mites reveal novel predicted allergens and laterally-transferred genes associated with secondary metabolism.</title>
        <authorList>
            <person name="Dong X."/>
            <person name="Chaisiri K."/>
            <person name="Xia D."/>
            <person name="Armstrong S.D."/>
            <person name="Fang Y."/>
            <person name="Donnelly M.J."/>
            <person name="Kadowaki T."/>
            <person name="McGarry J.W."/>
            <person name="Darby A.C."/>
            <person name="Makepeace B.L."/>
        </authorList>
    </citation>
    <scope>NUCLEOTIDE SEQUENCE [LARGE SCALE GENOMIC DNA]</scope>
    <source>
        <strain evidence="4">UoL-UT</strain>
    </source>
</reference>
<dbReference type="EMBL" id="NCKV01015830">
    <property type="protein sequence ID" value="RWS20722.1"/>
    <property type="molecule type" value="Genomic_DNA"/>
</dbReference>